<evidence type="ECO:0000313" key="2">
    <source>
        <dbReference type="EMBL" id="GLF93986.1"/>
    </source>
</evidence>
<name>A0ABQ5NUE0_9ACTN</name>
<keyword evidence="3" id="KW-1185">Reference proteome</keyword>
<feature type="domain" description="DUF397" evidence="1">
    <location>
        <begin position="9"/>
        <end position="64"/>
    </location>
</feature>
<evidence type="ECO:0000313" key="3">
    <source>
        <dbReference type="Proteomes" id="UP001291653"/>
    </source>
</evidence>
<comment type="caution">
    <text evidence="2">The sequence shown here is derived from an EMBL/GenBank/DDBJ whole genome shotgun (WGS) entry which is preliminary data.</text>
</comment>
<sequence>MDVDLTAVRWTKSTYSPENGGNCVEWAPAYASTTGTVPVRDSKSPAGPAMMVSADAFAGLVALARSADL</sequence>
<dbReference type="Proteomes" id="UP001291653">
    <property type="component" value="Unassembled WGS sequence"/>
</dbReference>
<protein>
    <submittedName>
        <fullName evidence="2">DUF397 domain-containing protein</fullName>
    </submittedName>
</protein>
<reference evidence="2 3" key="1">
    <citation type="submission" date="2022-10" db="EMBL/GenBank/DDBJ databases">
        <title>Draft genome sequence of Streptomyces sp. YSPA8.</title>
        <authorList>
            <person name="Moriuchi R."/>
            <person name="Dohra H."/>
            <person name="Yamamura H."/>
            <person name="Kodani S."/>
        </authorList>
    </citation>
    <scope>NUCLEOTIDE SEQUENCE [LARGE SCALE GENOMIC DNA]</scope>
    <source>
        <strain evidence="2 3">YSPA8</strain>
    </source>
</reference>
<proteinExistence type="predicted"/>
<organism evidence="2 3">
    <name type="scientific">Streptomyces yaizuensis</name>
    <dbReference type="NCBI Taxonomy" id="2989713"/>
    <lineage>
        <taxon>Bacteria</taxon>
        <taxon>Bacillati</taxon>
        <taxon>Actinomycetota</taxon>
        <taxon>Actinomycetes</taxon>
        <taxon>Kitasatosporales</taxon>
        <taxon>Streptomycetaceae</taxon>
        <taxon>Streptomyces</taxon>
    </lineage>
</organism>
<dbReference type="RefSeq" id="WP_323446057.1">
    <property type="nucleotide sequence ID" value="NZ_BSBI01000002.1"/>
</dbReference>
<evidence type="ECO:0000259" key="1">
    <source>
        <dbReference type="Pfam" id="PF04149"/>
    </source>
</evidence>
<accession>A0ABQ5NUE0</accession>
<gene>
    <name evidence="2" type="ORF">SYYSPA8_06835</name>
</gene>
<dbReference type="InterPro" id="IPR007278">
    <property type="entry name" value="DUF397"/>
</dbReference>
<dbReference type="Pfam" id="PF04149">
    <property type="entry name" value="DUF397"/>
    <property type="match status" value="1"/>
</dbReference>
<dbReference type="EMBL" id="BSBI01000002">
    <property type="protein sequence ID" value="GLF93986.1"/>
    <property type="molecule type" value="Genomic_DNA"/>
</dbReference>